<dbReference type="GO" id="GO:0016020">
    <property type="term" value="C:membrane"/>
    <property type="evidence" value="ECO:0007669"/>
    <property type="project" value="UniProtKB-SubCell"/>
</dbReference>
<accession>A0A926JC59</accession>
<keyword evidence="2 5" id="KW-0812">Transmembrane</keyword>
<dbReference type="AlphaFoldDB" id="A0A926JC59"/>
<keyword evidence="4 5" id="KW-0472">Membrane</keyword>
<evidence type="ECO:0000256" key="3">
    <source>
        <dbReference type="ARBA" id="ARBA00022989"/>
    </source>
</evidence>
<evidence type="ECO:0000313" key="7">
    <source>
        <dbReference type="Proteomes" id="UP000608594"/>
    </source>
</evidence>
<dbReference type="PANTHER" id="PTHR30168">
    <property type="entry name" value="PUTATIVE MEMBRANE PROTEIN YPFJ"/>
    <property type="match status" value="1"/>
</dbReference>
<protein>
    <submittedName>
        <fullName evidence="6">Neutral zinc metallopeptidase</fullName>
    </submittedName>
</protein>
<sequence length="283" mass="30598">MQWRGRRGSGNIEDRRSMGAAGAGGIGVVGMLAVLAVGYFFGIDISPIVRELDQSQQGQSGTVPLTQEDEQWGEFMSVVLADTEEVWATVLPEQADMQYQNPTLVLFRGAVQSACGTASSAMGPFYCPNDQKLYLDTDFFDMMAQRMGAGGDFAYAYVIAHEVGHHVQNLTGTLQQVNNLRSRVSQSDSNKISVLTELQADCYAGIWARQAQDRFGTLEEGDLAEAQGAAEAVGDDVIQSSAGRTPVPDSFTHGSAQQRQEWLMRGFNSGDMAQCDTFAQAGL</sequence>
<dbReference type="Pfam" id="PF04228">
    <property type="entry name" value="Zn_peptidase"/>
    <property type="match status" value="1"/>
</dbReference>
<dbReference type="InterPro" id="IPR007343">
    <property type="entry name" value="Uncharacterised_pept_Zn_put"/>
</dbReference>
<dbReference type="RefSeq" id="WP_187792394.1">
    <property type="nucleotide sequence ID" value="NZ_JACOQL010000001.1"/>
</dbReference>
<comment type="caution">
    <text evidence="6">The sequence shown here is derived from an EMBL/GenBank/DDBJ whole genome shotgun (WGS) entry which is preliminary data.</text>
</comment>
<reference evidence="6" key="1">
    <citation type="submission" date="2020-08" db="EMBL/GenBank/DDBJ databases">
        <title>Paracoccus amoyensis sp. nov., isolated from the surface seawater at coast of Xiamen, Fujian.</title>
        <authorList>
            <person name="Lyu L."/>
        </authorList>
    </citation>
    <scope>NUCLEOTIDE SEQUENCE</scope>
    <source>
        <strain evidence="6">11-3</strain>
    </source>
</reference>
<evidence type="ECO:0000256" key="1">
    <source>
        <dbReference type="ARBA" id="ARBA00004167"/>
    </source>
</evidence>
<evidence type="ECO:0000256" key="4">
    <source>
        <dbReference type="ARBA" id="ARBA00023136"/>
    </source>
</evidence>
<gene>
    <name evidence="6" type="ORF">H4P12_04690</name>
</gene>
<feature type="transmembrane region" description="Helical" evidence="5">
    <location>
        <begin position="20"/>
        <end position="41"/>
    </location>
</feature>
<comment type="subcellular location">
    <subcellularLocation>
        <location evidence="1">Membrane</location>
        <topology evidence="1">Single-pass membrane protein</topology>
    </subcellularLocation>
</comment>
<dbReference type="Proteomes" id="UP000608594">
    <property type="component" value="Unassembled WGS sequence"/>
</dbReference>
<evidence type="ECO:0000256" key="5">
    <source>
        <dbReference type="SAM" id="Phobius"/>
    </source>
</evidence>
<dbReference type="EMBL" id="JACOQL010000001">
    <property type="protein sequence ID" value="MBC9246024.1"/>
    <property type="molecule type" value="Genomic_DNA"/>
</dbReference>
<evidence type="ECO:0000256" key="2">
    <source>
        <dbReference type="ARBA" id="ARBA00022692"/>
    </source>
</evidence>
<dbReference type="PANTHER" id="PTHR30168:SF0">
    <property type="entry name" value="INNER MEMBRANE PROTEIN"/>
    <property type="match status" value="1"/>
</dbReference>
<proteinExistence type="predicted"/>
<evidence type="ECO:0000313" key="6">
    <source>
        <dbReference type="EMBL" id="MBC9246024.1"/>
    </source>
</evidence>
<keyword evidence="7" id="KW-1185">Reference proteome</keyword>
<organism evidence="6 7">
    <name type="scientific">Paracoccus amoyensis</name>
    <dbReference type="NCBI Taxonomy" id="2760093"/>
    <lineage>
        <taxon>Bacteria</taxon>
        <taxon>Pseudomonadati</taxon>
        <taxon>Pseudomonadota</taxon>
        <taxon>Alphaproteobacteria</taxon>
        <taxon>Rhodobacterales</taxon>
        <taxon>Paracoccaceae</taxon>
        <taxon>Paracoccus</taxon>
    </lineage>
</organism>
<keyword evidence="3 5" id="KW-1133">Transmembrane helix</keyword>
<name>A0A926JC59_9RHOB</name>